<gene>
    <name evidence="1" type="ORF">PLEPLA_LOCUS21623</name>
</gene>
<accession>A0A9N7YNF1</accession>
<dbReference type="AlphaFoldDB" id="A0A9N7YNF1"/>
<evidence type="ECO:0000313" key="1">
    <source>
        <dbReference type="EMBL" id="CAB1433532.1"/>
    </source>
</evidence>
<feature type="non-terminal residue" evidence="1">
    <location>
        <position position="114"/>
    </location>
</feature>
<reference evidence="1" key="1">
    <citation type="submission" date="2020-03" db="EMBL/GenBank/DDBJ databases">
        <authorList>
            <person name="Weist P."/>
        </authorList>
    </citation>
    <scope>NUCLEOTIDE SEQUENCE</scope>
</reference>
<comment type="caution">
    <text evidence="1">The sequence shown here is derived from an EMBL/GenBank/DDBJ whole genome shotgun (WGS) entry which is preliminary data.</text>
</comment>
<evidence type="ECO:0000313" key="2">
    <source>
        <dbReference type="Proteomes" id="UP001153269"/>
    </source>
</evidence>
<dbReference type="EMBL" id="CADEAL010001568">
    <property type="protein sequence ID" value="CAB1433532.1"/>
    <property type="molecule type" value="Genomic_DNA"/>
</dbReference>
<organism evidence="1 2">
    <name type="scientific">Pleuronectes platessa</name>
    <name type="common">European plaice</name>
    <dbReference type="NCBI Taxonomy" id="8262"/>
    <lineage>
        <taxon>Eukaryota</taxon>
        <taxon>Metazoa</taxon>
        <taxon>Chordata</taxon>
        <taxon>Craniata</taxon>
        <taxon>Vertebrata</taxon>
        <taxon>Euteleostomi</taxon>
        <taxon>Actinopterygii</taxon>
        <taxon>Neopterygii</taxon>
        <taxon>Teleostei</taxon>
        <taxon>Neoteleostei</taxon>
        <taxon>Acanthomorphata</taxon>
        <taxon>Carangaria</taxon>
        <taxon>Pleuronectiformes</taxon>
        <taxon>Pleuronectoidei</taxon>
        <taxon>Pleuronectidae</taxon>
        <taxon>Pleuronectes</taxon>
    </lineage>
</organism>
<keyword evidence="2" id="KW-1185">Reference proteome</keyword>
<dbReference type="Proteomes" id="UP001153269">
    <property type="component" value="Unassembled WGS sequence"/>
</dbReference>
<proteinExistence type="predicted"/>
<protein>
    <submittedName>
        <fullName evidence="1">Uncharacterized protein</fullName>
    </submittedName>
</protein>
<sequence>QSAGTVAYQLHVEGQSVLRPRKTLPGTVFGFGWSVIFNQCAMRDRQSPRRHPLHAAGGSVCGRLKVFWGGGPSDASRSAAATLDACRALLADHLSYGARWGLILVGGVSQDFEM</sequence>
<name>A0A9N7YNF1_PLEPL</name>